<evidence type="ECO:0000256" key="3">
    <source>
        <dbReference type="ARBA" id="ARBA00022490"/>
    </source>
</evidence>
<evidence type="ECO:0000313" key="8">
    <source>
        <dbReference type="EMBL" id="OLF48867.1"/>
    </source>
</evidence>
<evidence type="ECO:0000256" key="4">
    <source>
        <dbReference type="ARBA" id="ARBA00022741"/>
    </source>
</evidence>
<dbReference type="PANTHER" id="PTHR30473">
    <property type="entry name" value="PROTEIN PHOH"/>
    <property type="match status" value="1"/>
</dbReference>
<comment type="similarity">
    <text evidence="2">Belongs to the PhoH family.</text>
</comment>
<evidence type="ECO:0000256" key="1">
    <source>
        <dbReference type="ARBA" id="ARBA00004496"/>
    </source>
</evidence>
<dbReference type="InterPro" id="IPR051451">
    <property type="entry name" value="PhoH2-like"/>
</dbReference>
<dbReference type="Gene3D" id="3.40.50.300">
    <property type="entry name" value="P-loop containing nucleotide triphosphate hydrolases"/>
    <property type="match status" value="1"/>
</dbReference>
<comment type="caution">
    <text evidence="8">The sequence shown here is derived from an EMBL/GenBank/DDBJ whole genome shotgun (WGS) entry which is preliminary data.</text>
</comment>
<dbReference type="Proteomes" id="UP000186890">
    <property type="component" value="Unassembled WGS sequence"/>
</dbReference>
<keyword evidence="4" id="KW-0547">Nucleotide-binding</keyword>
<evidence type="ECO:0000256" key="5">
    <source>
        <dbReference type="ARBA" id="ARBA00022840"/>
    </source>
</evidence>
<dbReference type="AlphaFoldDB" id="A0A1Q8EAP3"/>
<dbReference type="GO" id="GO:0005524">
    <property type="term" value="F:ATP binding"/>
    <property type="evidence" value="ECO:0007669"/>
    <property type="project" value="UniProtKB-KW"/>
</dbReference>
<organism evidence="8 9">
    <name type="scientific">Streptococcus cuniculi</name>
    <dbReference type="NCBI Taxonomy" id="1432788"/>
    <lineage>
        <taxon>Bacteria</taxon>
        <taxon>Bacillati</taxon>
        <taxon>Bacillota</taxon>
        <taxon>Bacilli</taxon>
        <taxon>Lactobacillales</taxon>
        <taxon>Streptococcaceae</taxon>
        <taxon>Streptococcus</taxon>
    </lineage>
</organism>
<proteinExistence type="inferred from homology"/>
<evidence type="ECO:0000313" key="9">
    <source>
        <dbReference type="Proteomes" id="UP000186890"/>
    </source>
</evidence>
<sequence length="319" mass="35967">MQEHSIDIHLSHPDDMLSLFGSNERHLRLMEQELDVVIHARTEVVQVIGEPADVELARLVIQSLLVLINRGLTIQLPDVVTAISMAKNDEIEKFVALYEEEIIKDHYGKPIRVKTLGQKLYVDSIKDHDIVFGIGPAGTGKTFLAVTLAVTALKRGQVKRIILTRPAVEAGESLGFLPGDLKEKVDPYLRPVYDALYQILGKDQTTRLMEREIIEIAPLAYMRGRTLEDAFVILDEAQNTTIMQMKMFLTRLGFHSKMIVNGDSSQIDLPRNVKSGLIDATEKLKKIPQIDFVHFSAKDVVRHPVVAEIIRAYEPEDEK</sequence>
<dbReference type="EMBL" id="MSJM01000001">
    <property type="protein sequence ID" value="OLF48867.1"/>
    <property type="molecule type" value="Genomic_DNA"/>
</dbReference>
<reference evidence="9" key="1">
    <citation type="submission" date="2016-12" db="EMBL/GenBank/DDBJ databases">
        <authorList>
            <person name="Gulvik C.A."/>
        </authorList>
    </citation>
    <scope>NUCLEOTIDE SEQUENCE [LARGE SCALE GENOMIC DNA]</scope>
    <source>
        <strain evidence="9">NED12-00049-6B</strain>
    </source>
</reference>
<protein>
    <recommendedName>
        <fullName evidence="6">PhoH-like protein</fullName>
    </recommendedName>
</protein>
<evidence type="ECO:0000259" key="7">
    <source>
        <dbReference type="Pfam" id="PF02562"/>
    </source>
</evidence>
<keyword evidence="5" id="KW-0067">ATP-binding</keyword>
<dbReference type="InterPro" id="IPR003714">
    <property type="entry name" value="PhoH"/>
</dbReference>
<gene>
    <name evidence="8" type="ORF">BU202_00845</name>
</gene>
<feature type="domain" description="PhoH-like protein" evidence="7">
    <location>
        <begin position="111"/>
        <end position="314"/>
    </location>
</feature>
<accession>A0A1Q8EAP3</accession>
<dbReference type="GO" id="GO:0005829">
    <property type="term" value="C:cytosol"/>
    <property type="evidence" value="ECO:0007669"/>
    <property type="project" value="TreeGrafter"/>
</dbReference>
<dbReference type="FunFam" id="3.40.50.300:FF:000013">
    <property type="entry name" value="PhoH family ATPase"/>
    <property type="match status" value="1"/>
</dbReference>
<dbReference type="SUPFAM" id="SSF52540">
    <property type="entry name" value="P-loop containing nucleoside triphosphate hydrolases"/>
    <property type="match status" value="1"/>
</dbReference>
<comment type="subcellular location">
    <subcellularLocation>
        <location evidence="1">Cytoplasm</location>
    </subcellularLocation>
</comment>
<dbReference type="PANTHER" id="PTHR30473:SF1">
    <property type="entry name" value="PHOH-LIKE PROTEIN"/>
    <property type="match status" value="1"/>
</dbReference>
<keyword evidence="3" id="KW-0963">Cytoplasm</keyword>
<dbReference type="OrthoDB" id="9773137at2"/>
<name>A0A1Q8EAP3_9STRE</name>
<evidence type="ECO:0000256" key="2">
    <source>
        <dbReference type="ARBA" id="ARBA00010393"/>
    </source>
</evidence>
<keyword evidence="9" id="KW-1185">Reference proteome</keyword>
<evidence type="ECO:0000256" key="6">
    <source>
        <dbReference type="ARBA" id="ARBA00039970"/>
    </source>
</evidence>
<dbReference type="RefSeq" id="WP_075103910.1">
    <property type="nucleotide sequence ID" value="NZ_MSJM01000001.1"/>
</dbReference>
<dbReference type="Pfam" id="PF02562">
    <property type="entry name" value="PhoH"/>
    <property type="match status" value="1"/>
</dbReference>
<dbReference type="InterPro" id="IPR027417">
    <property type="entry name" value="P-loop_NTPase"/>
</dbReference>